<dbReference type="EMBL" id="CADEHS020000413">
    <property type="protein sequence ID" value="CAG9951802.1"/>
    <property type="molecule type" value="Genomic_DNA"/>
</dbReference>
<protein>
    <submittedName>
        <fullName evidence="1">Uncharacterized protein</fullName>
    </submittedName>
</protein>
<organism evidence="1 2">
    <name type="scientific">Clonostachys rosea f. rosea IK726</name>
    <dbReference type="NCBI Taxonomy" id="1349383"/>
    <lineage>
        <taxon>Eukaryota</taxon>
        <taxon>Fungi</taxon>
        <taxon>Dikarya</taxon>
        <taxon>Ascomycota</taxon>
        <taxon>Pezizomycotina</taxon>
        <taxon>Sordariomycetes</taxon>
        <taxon>Hypocreomycetidae</taxon>
        <taxon>Hypocreales</taxon>
        <taxon>Bionectriaceae</taxon>
        <taxon>Clonostachys</taxon>
    </lineage>
</organism>
<reference evidence="1" key="1">
    <citation type="submission" date="2020-04" db="EMBL/GenBank/DDBJ databases">
        <authorList>
            <person name="Broberg M."/>
        </authorList>
    </citation>
    <scope>NUCLEOTIDE SEQUENCE</scope>
</reference>
<proteinExistence type="predicted"/>
<keyword evidence="2" id="KW-1185">Reference proteome</keyword>
<gene>
    <name evidence="1" type="ORF">CRV2_00021774</name>
</gene>
<evidence type="ECO:0000313" key="1">
    <source>
        <dbReference type="EMBL" id="CAG9951802.1"/>
    </source>
</evidence>
<sequence>MKPIRQHFFSAPSRLARLRCRLFLGDVDCG</sequence>
<evidence type="ECO:0000313" key="2">
    <source>
        <dbReference type="Proteomes" id="UP000836387"/>
    </source>
</evidence>
<accession>A0ACA9UH43</accession>
<name>A0ACA9UH43_BIOOC</name>
<dbReference type="Proteomes" id="UP000836387">
    <property type="component" value="Unassembled WGS sequence"/>
</dbReference>
<reference evidence="1" key="2">
    <citation type="submission" date="2021-10" db="EMBL/GenBank/DDBJ databases">
        <authorList>
            <person name="Piombo E."/>
        </authorList>
    </citation>
    <scope>NUCLEOTIDE SEQUENCE</scope>
</reference>
<comment type="caution">
    <text evidence="1">The sequence shown here is derived from an EMBL/GenBank/DDBJ whole genome shotgun (WGS) entry which is preliminary data.</text>
</comment>